<comment type="caution">
    <text evidence="1">The sequence shown here is derived from an EMBL/GenBank/DDBJ whole genome shotgun (WGS) entry which is preliminary data.</text>
</comment>
<dbReference type="AlphaFoldDB" id="X1FS42"/>
<accession>X1FS42</accession>
<proteinExistence type="predicted"/>
<evidence type="ECO:0000313" key="1">
    <source>
        <dbReference type="EMBL" id="GAH47807.1"/>
    </source>
</evidence>
<gene>
    <name evidence="1" type="ORF">S03H2_35241</name>
</gene>
<feature type="non-terminal residue" evidence="1">
    <location>
        <position position="115"/>
    </location>
</feature>
<name>X1FS42_9ZZZZ</name>
<reference evidence="1" key="1">
    <citation type="journal article" date="2014" name="Front. Microbiol.">
        <title>High frequency of phylogenetically diverse reductive dehalogenase-homologous genes in deep subseafloor sedimentary metagenomes.</title>
        <authorList>
            <person name="Kawai M."/>
            <person name="Futagami T."/>
            <person name="Toyoda A."/>
            <person name="Takaki Y."/>
            <person name="Nishi S."/>
            <person name="Hori S."/>
            <person name="Arai W."/>
            <person name="Tsubouchi T."/>
            <person name="Morono Y."/>
            <person name="Uchiyama I."/>
            <person name="Ito T."/>
            <person name="Fujiyama A."/>
            <person name="Inagaki F."/>
            <person name="Takami H."/>
        </authorList>
    </citation>
    <scope>NUCLEOTIDE SEQUENCE</scope>
    <source>
        <strain evidence="1">Expedition CK06-06</strain>
    </source>
</reference>
<organism evidence="1">
    <name type="scientific">marine sediment metagenome</name>
    <dbReference type="NCBI Taxonomy" id="412755"/>
    <lineage>
        <taxon>unclassified sequences</taxon>
        <taxon>metagenomes</taxon>
        <taxon>ecological metagenomes</taxon>
    </lineage>
</organism>
<sequence>MNLYQEYNKIVNNYSFFEDYIKKIIRIFEGTGDNQIITRDIIPPNFRIKDFVVFSDQIERGLNIIHKGLREIQEENAKNSGYLFYFSQYGGSKTQFLNLIVDEISAKLTNCITVL</sequence>
<dbReference type="EMBL" id="BARU01021540">
    <property type="protein sequence ID" value="GAH47807.1"/>
    <property type="molecule type" value="Genomic_DNA"/>
</dbReference>
<protein>
    <submittedName>
        <fullName evidence="1">Uncharacterized protein</fullName>
    </submittedName>
</protein>